<keyword evidence="11" id="KW-1185">Reference proteome</keyword>
<keyword evidence="6" id="KW-0675">Receptor</keyword>
<evidence type="ECO:0000256" key="6">
    <source>
        <dbReference type="ARBA" id="ARBA00023170"/>
    </source>
</evidence>
<evidence type="ECO:0000256" key="7">
    <source>
        <dbReference type="ARBA" id="ARBA00023224"/>
    </source>
</evidence>
<evidence type="ECO:0000256" key="2">
    <source>
        <dbReference type="ARBA" id="ARBA00022692"/>
    </source>
</evidence>
<comment type="subcellular location">
    <subcellularLocation>
        <location evidence="1">Membrane</location>
        <topology evidence="1">Multi-pass membrane protein</topology>
    </subcellularLocation>
</comment>
<keyword evidence="7" id="KW-0807">Transducer</keyword>
<feature type="non-terminal residue" evidence="10">
    <location>
        <position position="1"/>
    </location>
</feature>
<dbReference type="PROSITE" id="PS50262">
    <property type="entry name" value="G_PROTEIN_RECEP_F1_2"/>
    <property type="match status" value="1"/>
</dbReference>
<evidence type="ECO:0000256" key="4">
    <source>
        <dbReference type="ARBA" id="ARBA00023040"/>
    </source>
</evidence>
<dbReference type="Gene3D" id="1.20.1070.10">
    <property type="entry name" value="Rhodopsin 7-helix transmembrane proteins"/>
    <property type="match status" value="1"/>
</dbReference>
<keyword evidence="4" id="KW-0297">G-protein coupled receptor</keyword>
<dbReference type="PANTHER" id="PTHR24243:SF230">
    <property type="entry name" value="G-PROTEIN COUPLED RECEPTORS FAMILY 1 PROFILE DOMAIN-CONTAINING PROTEIN"/>
    <property type="match status" value="1"/>
</dbReference>
<feature type="transmembrane region" description="Helical" evidence="8">
    <location>
        <begin position="275"/>
        <end position="299"/>
    </location>
</feature>
<evidence type="ECO:0000256" key="5">
    <source>
        <dbReference type="ARBA" id="ARBA00023136"/>
    </source>
</evidence>
<dbReference type="SUPFAM" id="SSF81321">
    <property type="entry name" value="Family A G protein-coupled receptor-like"/>
    <property type="match status" value="1"/>
</dbReference>
<dbReference type="Proteomes" id="UP001497497">
    <property type="component" value="Unassembled WGS sequence"/>
</dbReference>
<evidence type="ECO:0000313" key="10">
    <source>
        <dbReference type="EMBL" id="CAL1541357.1"/>
    </source>
</evidence>
<dbReference type="InterPro" id="IPR019427">
    <property type="entry name" value="7TM_GPCR_serpentine_rcpt_Srw"/>
</dbReference>
<dbReference type="AlphaFoldDB" id="A0AAV2I557"/>
<evidence type="ECO:0000313" key="11">
    <source>
        <dbReference type="Proteomes" id="UP001497497"/>
    </source>
</evidence>
<dbReference type="Pfam" id="PF10324">
    <property type="entry name" value="7TM_GPCR_Srw"/>
    <property type="match status" value="1"/>
</dbReference>
<protein>
    <recommendedName>
        <fullName evidence="9">G-protein coupled receptors family 1 profile domain-containing protein</fullName>
    </recommendedName>
</protein>
<feature type="transmembrane region" description="Helical" evidence="8">
    <location>
        <begin position="135"/>
        <end position="157"/>
    </location>
</feature>
<evidence type="ECO:0000256" key="3">
    <source>
        <dbReference type="ARBA" id="ARBA00022989"/>
    </source>
</evidence>
<feature type="domain" description="G-protein coupled receptors family 1 profile" evidence="9">
    <location>
        <begin position="29"/>
        <end position="298"/>
    </location>
</feature>
<gene>
    <name evidence="10" type="ORF">GSLYS_00014963001</name>
</gene>
<dbReference type="EMBL" id="CAXITT010000427">
    <property type="protein sequence ID" value="CAL1541357.1"/>
    <property type="molecule type" value="Genomic_DNA"/>
</dbReference>
<dbReference type="GO" id="GO:0005886">
    <property type="term" value="C:plasma membrane"/>
    <property type="evidence" value="ECO:0007669"/>
    <property type="project" value="TreeGrafter"/>
</dbReference>
<dbReference type="InterPro" id="IPR000276">
    <property type="entry name" value="GPCR_Rhodpsn"/>
</dbReference>
<feature type="transmembrane region" description="Helical" evidence="8">
    <location>
        <begin position="191"/>
        <end position="209"/>
    </location>
</feature>
<evidence type="ECO:0000256" key="1">
    <source>
        <dbReference type="ARBA" id="ARBA00004141"/>
    </source>
</evidence>
<feature type="transmembrane region" description="Helical" evidence="8">
    <location>
        <begin position="9"/>
        <end position="38"/>
    </location>
</feature>
<dbReference type="PANTHER" id="PTHR24243">
    <property type="entry name" value="G-PROTEIN COUPLED RECEPTOR"/>
    <property type="match status" value="1"/>
</dbReference>
<reference evidence="10 11" key="1">
    <citation type="submission" date="2024-04" db="EMBL/GenBank/DDBJ databases">
        <authorList>
            <consortium name="Genoscope - CEA"/>
            <person name="William W."/>
        </authorList>
    </citation>
    <scope>NUCLEOTIDE SEQUENCE [LARGE SCALE GENOMIC DNA]</scope>
</reference>
<keyword evidence="3 8" id="KW-1133">Transmembrane helix</keyword>
<evidence type="ECO:0000256" key="8">
    <source>
        <dbReference type="SAM" id="Phobius"/>
    </source>
</evidence>
<feature type="transmembrane region" description="Helical" evidence="8">
    <location>
        <begin position="239"/>
        <end position="263"/>
    </location>
</feature>
<evidence type="ECO:0000259" key="9">
    <source>
        <dbReference type="PROSITE" id="PS50262"/>
    </source>
</evidence>
<proteinExistence type="predicted"/>
<dbReference type="PRINTS" id="PR00237">
    <property type="entry name" value="GPCRRHODOPSN"/>
</dbReference>
<organism evidence="10 11">
    <name type="scientific">Lymnaea stagnalis</name>
    <name type="common">Great pond snail</name>
    <name type="synonym">Helix stagnalis</name>
    <dbReference type="NCBI Taxonomy" id="6523"/>
    <lineage>
        <taxon>Eukaryota</taxon>
        <taxon>Metazoa</taxon>
        <taxon>Spiralia</taxon>
        <taxon>Lophotrochozoa</taxon>
        <taxon>Mollusca</taxon>
        <taxon>Gastropoda</taxon>
        <taxon>Heterobranchia</taxon>
        <taxon>Euthyneura</taxon>
        <taxon>Panpulmonata</taxon>
        <taxon>Hygrophila</taxon>
        <taxon>Lymnaeoidea</taxon>
        <taxon>Lymnaeidae</taxon>
        <taxon>Lymnaea</taxon>
    </lineage>
</organism>
<feature type="non-terminal residue" evidence="10">
    <location>
        <position position="321"/>
    </location>
</feature>
<name>A0AAV2I557_LYMST</name>
<dbReference type="InterPro" id="IPR017452">
    <property type="entry name" value="GPCR_Rhodpsn_7TM"/>
</dbReference>
<accession>A0AAV2I557</accession>
<keyword evidence="5 8" id="KW-0472">Membrane</keyword>
<sequence length="321" mass="36343">LIKDETRELFVVVMCCVINASVAFLGIVGNVINVAVFLKLGFRETTNITLLGLAISDLGCLLSAEWVYLCFNPLFNNADIPFVPFEIENITGGWPHICFGRITGVITAYVTLERCLCITLPLTVKAVLTPRRTSLVIVCIFLVMFISVSPVFTVNLLEWKFYPSSNRTRVGIVYTNNRSQVERIVFAITDFYSYIAFIVVSVFTVLLVSRLKGTRRWRRDSTTNQTSAARKDGKVIKMVLTVSVVFIACFFPITVVFIGTMVFPQFGTGGRYANLFYVVASCAYFLEIINSSVNFLIYLKMSSRFRHTYRKLLHCRRKIRG</sequence>
<comment type="caution">
    <text evidence="10">The sequence shown here is derived from an EMBL/GenBank/DDBJ whole genome shotgun (WGS) entry which is preliminary data.</text>
</comment>
<keyword evidence="2 8" id="KW-0812">Transmembrane</keyword>
<dbReference type="GO" id="GO:0008528">
    <property type="term" value="F:G protein-coupled peptide receptor activity"/>
    <property type="evidence" value="ECO:0007669"/>
    <property type="project" value="InterPro"/>
</dbReference>